<keyword evidence="2" id="KW-1133">Transmembrane helix</keyword>
<keyword evidence="3" id="KW-0732">Signal</keyword>
<feature type="chain" id="PRO_5040509722" description="Protein GAMETE EXPRESSED 1" evidence="3">
    <location>
        <begin position="25"/>
        <end position="518"/>
    </location>
</feature>
<dbReference type="Proteomes" id="UP001153076">
    <property type="component" value="Unassembled WGS sequence"/>
</dbReference>
<evidence type="ECO:0008006" key="6">
    <source>
        <dbReference type="Google" id="ProtNLM"/>
    </source>
</evidence>
<accession>A0A9Q1L2K3</accession>
<dbReference type="AlphaFoldDB" id="A0A9Q1L2K3"/>
<proteinExistence type="predicted"/>
<protein>
    <recommendedName>
        <fullName evidence="6">Protein GAMETE EXPRESSED 1</fullName>
    </recommendedName>
</protein>
<feature type="transmembrane region" description="Helical" evidence="2">
    <location>
        <begin position="410"/>
        <end position="430"/>
    </location>
</feature>
<reference evidence="4" key="1">
    <citation type="submission" date="2022-04" db="EMBL/GenBank/DDBJ databases">
        <title>Carnegiea gigantea Genome sequencing and assembly v2.</title>
        <authorList>
            <person name="Copetti D."/>
            <person name="Sanderson M.J."/>
            <person name="Burquez A."/>
            <person name="Wojciechowski M.F."/>
        </authorList>
    </citation>
    <scope>NUCLEOTIDE SEQUENCE</scope>
    <source>
        <strain evidence="4">SGP5-SGP5p</strain>
        <tissue evidence="4">Aerial part</tissue>
    </source>
</reference>
<comment type="caution">
    <text evidence="4">The sequence shown here is derived from an EMBL/GenBank/DDBJ whole genome shotgun (WGS) entry which is preliminary data.</text>
</comment>
<feature type="transmembrane region" description="Helical" evidence="2">
    <location>
        <begin position="349"/>
        <end position="367"/>
    </location>
</feature>
<feature type="coiled-coil region" evidence="1">
    <location>
        <begin position="165"/>
        <end position="199"/>
    </location>
</feature>
<keyword evidence="2" id="KW-0812">Transmembrane</keyword>
<keyword evidence="1" id="KW-0175">Coiled coil</keyword>
<evidence type="ECO:0000256" key="2">
    <source>
        <dbReference type="SAM" id="Phobius"/>
    </source>
</evidence>
<dbReference type="PANTHER" id="PTHR33538">
    <property type="entry name" value="PROTEIN GAMETE EXPRESSED 1"/>
    <property type="match status" value="1"/>
</dbReference>
<dbReference type="OrthoDB" id="377549at2759"/>
<dbReference type="EMBL" id="JAKOGI010000002">
    <property type="protein sequence ID" value="KAJ8452927.1"/>
    <property type="molecule type" value="Genomic_DNA"/>
</dbReference>
<evidence type="ECO:0000313" key="4">
    <source>
        <dbReference type="EMBL" id="KAJ8452927.1"/>
    </source>
</evidence>
<evidence type="ECO:0000256" key="3">
    <source>
        <dbReference type="SAM" id="SignalP"/>
    </source>
</evidence>
<feature type="signal peptide" evidence="3">
    <location>
        <begin position="1"/>
        <end position="24"/>
    </location>
</feature>
<name>A0A9Q1L2K3_9CARY</name>
<organism evidence="4 5">
    <name type="scientific">Carnegiea gigantea</name>
    <dbReference type="NCBI Taxonomy" id="171969"/>
    <lineage>
        <taxon>Eukaryota</taxon>
        <taxon>Viridiplantae</taxon>
        <taxon>Streptophyta</taxon>
        <taxon>Embryophyta</taxon>
        <taxon>Tracheophyta</taxon>
        <taxon>Spermatophyta</taxon>
        <taxon>Magnoliopsida</taxon>
        <taxon>eudicotyledons</taxon>
        <taxon>Gunneridae</taxon>
        <taxon>Pentapetalae</taxon>
        <taxon>Caryophyllales</taxon>
        <taxon>Cactineae</taxon>
        <taxon>Cactaceae</taxon>
        <taxon>Cactoideae</taxon>
        <taxon>Echinocereeae</taxon>
        <taxon>Carnegiea</taxon>
    </lineage>
</organism>
<sequence>MQMGNHVCVLFLFIFLMLSSTGQSWWFSSSSKPPSDENPSGHKDSRHLVAEYKIDPLDDPKAARLIENARRKIEGMNPCWSRAYQELFSSCSQIIAVDEKRHRLAWHLSNCFQKDTGRDPFPYCSEKAAMVDCLSKLNNDDRNTFLEFYLETNSICHQLQSAVFKSQVERLVNDLKIAAQNAEDKLETINEKSDDLLQSSNQIHESVTSIDARTQHIGETLKNMLDYISTVLKHSKELNEQARGIATAQVALLDGQGRLREKLDENMARLIIFLSSRISLQHLVDFAHGQHQELLHQQEQLKRAHDHLANNSRSILAAQEAFESKQASMFAAIDKLFALHNAMLLESRLIKAFFVYSMLILVIYMFTSTKQTYAARCKLYLGLCIAFAIECTVLRFTTAEADQQTQLRTMVKPLYGLYAIIQILYSILTFRDYEAMNHKMLVSLMDKVNGMHKEECFWEDDDVDSEVDWPSWVVAELPEEVDINEDPDYMLPATAEQVRENSIITSAERNYNLRRRRQ</sequence>
<keyword evidence="2" id="KW-0472">Membrane</keyword>
<evidence type="ECO:0000256" key="1">
    <source>
        <dbReference type="SAM" id="Coils"/>
    </source>
</evidence>
<dbReference type="InterPro" id="IPR040346">
    <property type="entry name" value="GEX1/Brambleberry"/>
</dbReference>
<evidence type="ECO:0000313" key="5">
    <source>
        <dbReference type="Proteomes" id="UP001153076"/>
    </source>
</evidence>
<feature type="transmembrane region" description="Helical" evidence="2">
    <location>
        <begin position="379"/>
        <end position="398"/>
    </location>
</feature>
<keyword evidence="5" id="KW-1185">Reference proteome</keyword>
<gene>
    <name evidence="4" type="ORF">Cgig2_014690</name>
</gene>
<dbReference type="PANTHER" id="PTHR33538:SF2">
    <property type="entry name" value="PROTEIN GAMETE EXPRESSED 1"/>
    <property type="match status" value="1"/>
</dbReference>